<organism evidence="1 2">
    <name type="scientific">Microbacterium phage Armstrong</name>
    <dbReference type="NCBI Taxonomy" id="2419971"/>
    <lineage>
        <taxon>Viruses</taxon>
        <taxon>Duplodnaviria</taxon>
        <taxon>Heunggongvirae</taxon>
        <taxon>Uroviricota</taxon>
        <taxon>Caudoviricetes</taxon>
        <taxon>Armstrongvirus</taxon>
        <taxon>Armstrongvirus armstrong</taxon>
    </lineage>
</organism>
<gene>
    <name evidence="1" type="primary">46</name>
    <name evidence="1" type="ORF">PBI_ARMSTRONG_46</name>
</gene>
<evidence type="ECO:0000313" key="2">
    <source>
        <dbReference type="Proteomes" id="UP000281790"/>
    </source>
</evidence>
<keyword evidence="2" id="KW-1185">Reference proteome</keyword>
<protein>
    <submittedName>
        <fullName evidence="1">Uncharacterized protein</fullName>
    </submittedName>
</protein>
<proteinExistence type="predicted"/>
<dbReference type="EMBL" id="MH834596">
    <property type="protein sequence ID" value="AYN56931.1"/>
    <property type="molecule type" value="Genomic_DNA"/>
</dbReference>
<reference evidence="1 2" key="1">
    <citation type="submission" date="2018-09" db="EMBL/GenBank/DDBJ databases">
        <authorList>
            <person name="Kukan E.N."/>
            <person name="Stoner T.H."/>
            <person name="Garlena R.A."/>
            <person name="Russell D.A."/>
            <person name="Pope W.H."/>
            <person name="Jacobs-Sera D."/>
            <person name="Hatfull G.F."/>
        </authorList>
    </citation>
    <scope>NUCLEOTIDE SEQUENCE [LARGE SCALE GENOMIC DNA]</scope>
</reference>
<dbReference type="Proteomes" id="UP000281790">
    <property type="component" value="Segment"/>
</dbReference>
<evidence type="ECO:0000313" key="1">
    <source>
        <dbReference type="EMBL" id="AYN56931.1"/>
    </source>
</evidence>
<name>A0A3G2KDB8_9CAUD</name>
<dbReference type="GeneID" id="55006396"/>
<dbReference type="RefSeq" id="YP_009815180.1">
    <property type="nucleotide sequence ID" value="NC_048090.1"/>
</dbReference>
<sequence length="143" mass="16344">MAIVYRVEDVNGDGPYQYKYDKGWGAGIEESPAFIRDLYDSDRYSPNPHPAPTHDGIAHPIDFTEVFGFETLTQLGAWMLREPEDAHKLTIAGYQVTVYEVLDQDVRRGRRQVVFKKRHAMVVRSYTLHDVAELLPIPNELPG</sequence>
<accession>A0A3G2KDB8</accession>
<dbReference type="KEGG" id="vg:55006396"/>